<keyword evidence="2" id="KW-1185">Reference proteome</keyword>
<dbReference type="EMBL" id="BPLR01016782">
    <property type="protein sequence ID" value="GIY86344.1"/>
    <property type="molecule type" value="Genomic_DNA"/>
</dbReference>
<dbReference type="Proteomes" id="UP001054945">
    <property type="component" value="Unassembled WGS sequence"/>
</dbReference>
<proteinExistence type="predicted"/>
<dbReference type="AlphaFoldDB" id="A0AAV4WXH3"/>
<organism evidence="1 2">
    <name type="scientific">Caerostris extrusa</name>
    <name type="common">Bark spider</name>
    <name type="synonym">Caerostris bankana</name>
    <dbReference type="NCBI Taxonomy" id="172846"/>
    <lineage>
        <taxon>Eukaryota</taxon>
        <taxon>Metazoa</taxon>
        <taxon>Ecdysozoa</taxon>
        <taxon>Arthropoda</taxon>
        <taxon>Chelicerata</taxon>
        <taxon>Arachnida</taxon>
        <taxon>Araneae</taxon>
        <taxon>Araneomorphae</taxon>
        <taxon>Entelegynae</taxon>
        <taxon>Araneoidea</taxon>
        <taxon>Araneidae</taxon>
        <taxon>Caerostris</taxon>
    </lineage>
</organism>
<sequence>MPSHSTHPEPPNPMHPFLDSESETHLRIQFKAWIVQRAKASTSFPRWGRERAEEKGASQMAAFYFAAAAAYRSPRLPGSLTPTEVTVVHARRFLFRGRLDSGLPLRSLCGESFHSNCSKIEVFSFFLFFLFCSPLLRETRYPFSTCHPTTNTYRSIPFRVRGCRRSVPPSYTLRDAWVETEISAVCCEETPPPALCFGIA</sequence>
<comment type="caution">
    <text evidence="1">The sequence shown here is derived from an EMBL/GenBank/DDBJ whole genome shotgun (WGS) entry which is preliminary data.</text>
</comment>
<accession>A0AAV4WXH3</accession>
<protein>
    <submittedName>
        <fullName evidence="1">Uncharacterized protein</fullName>
    </submittedName>
</protein>
<reference evidence="1 2" key="1">
    <citation type="submission" date="2021-06" db="EMBL/GenBank/DDBJ databases">
        <title>Caerostris extrusa draft genome.</title>
        <authorList>
            <person name="Kono N."/>
            <person name="Arakawa K."/>
        </authorList>
    </citation>
    <scope>NUCLEOTIDE SEQUENCE [LARGE SCALE GENOMIC DNA]</scope>
</reference>
<evidence type="ECO:0000313" key="1">
    <source>
        <dbReference type="EMBL" id="GIY86344.1"/>
    </source>
</evidence>
<evidence type="ECO:0000313" key="2">
    <source>
        <dbReference type="Proteomes" id="UP001054945"/>
    </source>
</evidence>
<gene>
    <name evidence="1" type="ORF">CEXT_626791</name>
</gene>
<name>A0AAV4WXH3_CAEEX</name>